<evidence type="ECO:0000256" key="6">
    <source>
        <dbReference type="ARBA" id="ARBA00022955"/>
    </source>
</evidence>
<dbReference type="GO" id="GO:0016126">
    <property type="term" value="P:sterol biosynthetic process"/>
    <property type="evidence" value="ECO:0007669"/>
    <property type="project" value="UniProtKB-KW"/>
</dbReference>
<feature type="transmembrane region" description="Helical" evidence="13">
    <location>
        <begin position="139"/>
        <end position="158"/>
    </location>
</feature>
<dbReference type="GO" id="GO:0005789">
    <property type="term" value="C:endoplasmic reticulum membrane"/>
    <property type="evidence" value="ECO:0007669"/>
    <property type="project" value="UniProtKB-SubCell"/>
</dbReference>
<dbReference type="OrthoDB" id="6485510at2759"/>
<evidence type="ECO:0000256" key="8">
    <source>
        <dbReference type="ARBA" id="ARBA00023011"/>
    </source>
</evidence>
<keyword evidence="4 13" id="KW-0812">Transmembrane</keyword>
<evidence type="ECO:0000256" key="13">
    <source>
        <dbReference type="SAM" id="Phobius"/>
    </source>
</evidence>
<comment type="similarity">
    <text evidence="2">Belongs to the ERG28 family.</text>
</comment>
<evidence type="ECO:0000256" key="1">
    <source>
        <dbReference type="ARBA" id="ARBA00004477"/>
    </source>
</evidence>
<keyword evidence="15" id="KW-1185">Reference proteome</keyword>
<evidence type="ECO:0000256" key="11">
    <source>
        <dbReference type="ARBA" id="ARBA00023166"/>
    </source>
</evidence>
<feature type="transmembrane region" description="Helical" evidence="13">
    <location>
        <begin position="7"/>
        <end position="26"/>
    </location>
</feature>
<dbReference type="EMBL" id="AZIL01000274">
    <property type="protein sequence ID" value="EWM28797.1"/>
    <property type="molecule type" value="Genomic_DNA"/>
</dbReference>
<dbReference type="InterPro" id="IPR005352">
    <property type="entry name" value="Erg28"/>
</dbReference>
<protein>
    <submittedName>
        <fullName evidence="14">Erg28 like protein</fullName>
    </submittedName>
</protein>
<comment type="caution">
    <text evidence="14">The sequence shown here is derived from an EMBL/GenBank/DDBJ whole genome shotgun (WGS) entry which is preliminary data.</text>
</comment>
<comment type="subcellular location">
    <subcellularLocation>
        <location evidence="1">Endoplasmic reticulum membrane</location>
        <topology evidence="1">Multi-pass membrane protein</topology>
    </subcellularLocation>
</comment>
<feature type="transmembrane region" description="Helical" evidence="13">
    <location>
        <begin position="73"/>
        <end position="90"/>
    </location>
</feature>
<dbReference type="PANTHER" id="PTHR15451">
    <property type="entry name" value="ERGOSTEROL BIOSYNTHETIC PROTEIN 28-RELATED"/>
    <property type="match status" value="1"/>
</dbReference>
<keyword evidence="8" id="KW-0756">Sterol biosynthesis</keyword>
<keyword evidence="3" id="KW-0444">Lipid biosynthesis</keyword>
<evidence type="ECO:0000256" key="12">
    <source>
        <dbReference type="ARBA" id="ARBA00023221"/>
    </source>
</evidence>
<dbReference type="Pfam" id="PF03694">
    <property type="entry name" value="Erg28"/>
    <property type="match status" value="1"/>
</dbReference>
<keyword evidence="7 13" id="KW-1133">Transmembrane helix</keyword>
<accession>W7TRH5</accession>
<evidence type="ECO:0000256" key="4">
    <source>
        <dbReference type="ARBA" id="ARBA00022692"/>
    </source>
</evidence>
<dbReference type="AlphaFoldDB" id="W7TRH5"/>
<dbReference type="Proteomes" id="UP000019335">
    <property type="component" value="Chromosome 4"/>
</dbReference>
<reference evidence="14 15" key="1">
    <citation type="journal article" date="2014" name="Mol. Plant">
        <title>Chromosome Scale Genome Assembly and Transcriptome Profiling of Nannochloropsis gaditana in Nitrogen Depletion.</title>
        <authorList>
            <person name="Corteggiani Carpinelli E."/>
            <person name="Telatin A."/>
            <person name="Vitulo N."/>
            <person name="Forcato C."/>
            <person name="D'Angelo M."/>
            <person name="Schiavon R."/>
            <person name="Vezzi A."/>
            <person name="Giacometti G.M."/>
            <person name="Morosinotto T."/>
            <person name="Valle G."/>
        </authorList>
    </citation>
    <scope>NUCLEOTIDE SEQUENCE [LARGE SCALE GENOMIC DNA]</scope>
    <source>
        <strain evidence="14 15">B-31</strain>
    </source>
</reference>
<evidence type="ECO:0000256" key="3">
    <source>
        <dbReference type="ARBA" id="ARBA00022516"/>
    </source>
</evidence>
<evidence type="ECO:0000256" key="2">
    <source>
        <dbReference type="ARBA" id="ARBA00005377"/>
    </source>
</evidence>
<dbReference type="GO" id="GO:0030674">
    <property type="term" value="F:protein-macromolecule adaptor activity"/>
    <property type="evidence" value="ECO:0007669"/>
    <property type="project" value="TreeGrafter"/>
</dbReference>
<evidence type="ECO:0000256" key="5">
    <source>
        <dbReference type="ARBA" id="ARBA00022824"/>
    </source>
</evidence>
<sequence length="165" mass="18258">MKTLLRIWLISVAFLRVLSVILGYFYPATLGESVFGRALSQVTPLTARTFGTWTLLSSVVTLMCALNIESGPLYRTTMASFVIAIVFFFLEFEMYRTVDMRSAMTPFIIASKLKSCASSIFDFPICVQESAYLSFTSGLNTTATSTLVMAIAYSSIVVEDTKKSK</sequence>
<keyword evidence="10 13" id="KW-0472">Membrane</keyword>
<evidence type="ECO:0000256" key="7">
    <source>
        <dbReference type="ARBA" id="ARBA00022989"/>
    </source>
</evidence>
<keyword evidence="11" id="KW-1207">Sterol metabolism</keyword>
<evidence type="ECO:0000256" key="9">
    <source>
        <dbReference type="ARBA" id="ARBA00023098"/>
    </source>
</evidence>
<gene>
    <name evidence="14" type="ORF">Naga_100002g69</name>
</gene>
<name>W7TRH5_9STRA</name>
<feature type="transmembrane region" description="Helical" evidence="13">
    <location>
        <begin position="46"/>
        <end position="66"/>
    </location>
</feature>
<evidence type="ECO:0000313" key="14">
    <source>
        <dbReference type="EMBL" id="EWM28797.1"/>
    </source>
</evidence>
<evidence type="ECO:0000256" key="10">
    <source>
        <dbReference type="ARBA" id="ARBA00023136"/>
    </source>
</evidence>
<organism evidence="14 15">
    <name type="scientific">Nannochloropsis gaditana</name>
    <dbReference type="NCBI Taxonomy" id="72520"/>
    <lineage>
        <taxon>Eukaryota</taxon>
        <taxon>Sar</taxon>
        <taxon>Stramenopiles</taxon>
        <taxon>Ochrophyta</taxon>
        <taxon>Eustigmatophyceae</taxon>
        <taxon>Eustigmatales</taxon>
        <taxon>Monodopsidaceae</taxon>
        <taxon>Nannochloropsis</taxon>
    </lineage>
</organism>
<evidence type="ECO:0000313" key="15">
    <source>
        <dbReference type="Proteomes" id="UP000019335"/>
    </source>
</evidence>
<keyword evidence="9" id="KW-0443">Lipid metabolism</keyword>
<keyword evidence="12" id="KW-0753">Steroid metabolism</keyword>
<keyword evidence="6" id="KW-0752">Steroid biosynthesis</keyword>
<keyword evidence="5" id="KW-0256">Endoplasmic reticulum</keyword>
<proteinExistence type="inferred from homology"/>
<dbReference type="PANTHER" id="PTHR15451:SF19">
    <property type="entry name" value="ERGOSTEROL BIOSYNTHETIC PROTEIN 28 HOMOLOG"/>
    <property type="match status" value="1"/>
</dbReference>